<dbReference type="SUPFAM" id="SSF53474">
    <property type="entry name" value="alpha/beta-Hydrolases"/>
    <property type="match status" value="1"/>
</dbReference>
<gene>
    <name evidence="2" type="ORF">JCR33_19940</name>
</gene>
<dbReference type="PANTHER" id="PTHR47914:SF1">
    <property type="entry name" value="ALPHA_BETA-HYDROLASES SUPERFAMILY PROTEIN"/>
    <property type="match status" value="1"/>
</dbReference>
<dbReference type="Pfam" id="PF12697">
    <property type="entry name" value="Abhydrolase_6"/>
    <property type="match status" value="1"/>
</dbReference>
<dbReference type="GO" id="GO:0016787">
    <property type="term" value="F:hydrolase activity"/>
    <property type="evidence" value="ECO:0007669"/>
    <property type="project" value="UniProtKB-KW"/>
</dbReference>
<dbReference type="AlphaFoldDB" id="A0A934ITN0"/>
<comment type="caution">
    <text evidence="2">The sequence shown here is derived from an EMBL/GenBank/DDBJ whole genome shotgun (WGS) entry which is preliminary data.</text>
</comment>
<evidence type="ECO:0000259" key="1">
    <source>
        <dbReference type="Pfam" id="PF12697"/>
    </source>
</evidence>
<sequence>MNGTPPARHDETFEWAWDGVELSCALTREGTGPRAVLLPALSSIATRDEMAPLQRLLAARFETVALDWPGFGTTDKPRVAWTPAAMAAWLDHVLSAVVPDPALIVAAGHAAGYLLRHLADNPGRSLHIVLVAPTWRGPLPTMMGRRPSWLACVRAAVDMPVAGPALYMLNLNDLVIGRMARGHVYSDPGWLTLESLAAKRHVARAAGARFASVRFVTGALDPFDVADDARSAAAAMPKDRLQLIWGEETPRKSKTEMEALAAAASIAPTLLPRGKLGLHEEFANDVAQVILGRFANSE</sequence>
<reference evidence="2" key="1">
    <citation type="submission" date="2020-12" db="EMBL/GenBank/DDBJ databases">
        <title>Bacterial taxonomy.</title>
        <authorList>
            <person name="Pan X."/>
        </authorList>
    </citation>
    <scope>NUCLEOTIDE SEQUENCE</scope>
    <source>
        <strain evidence="2">B2012</strain>
    </source>
</reference>
<keyword evidence="3" id="KW-1185">Reference proteome</keyword>
<organism evidence="2 3">
    <name type="scientific">Acuticoccus mangrovi</name>
    <dbReference type="NCBI Taxonomy" id="2796142"/>
    <lineage>
        <taxon>Bacteria</taxon>
        <taxon>Pseudomonadati</taxon>
        <taxon>Pseudomonadota</taxon>
        <taxon>Alphaproteobacteria</taxon>
        <taxon>Hyphomicrobiales</taxon>
        <taxon>Amorphaceae</taxon>
        <taxon>Acuticoccus</taxon>
    </lineage>
</organism>
<dbReference type="RefSeq" id="WP_198883889.1">
    <property type="nucleotide sequence ID" value="NZ_JAEKJA010000022.1"/>
</dbReference>
<name>A0A934ITN0_9HYPH</name>
<evidence type="ECO:0000313" key="2">
    <source>
        <dbReference type="EMBL" id="MBJ3777982.1"/>
    </source>
</evidence>
<dbReference type="EMBL" id="JAEKJA010000022">
    <property type="protein sequence ID" value="MBJ3777982.1"/>
    <property type="molecule type" value="Genomic_DNA"/>
</dbReference>
<proteinExistence type="predicted"/>
<dbReference type="Gene3D" id="3.40.50.1820">
    <property type="entry name" value="alpha/beta hydrolase"/>
    <property type="match status" value="1"/>
</dbReference>
<dbReference type="PANTHER" id="PTHR47914">
    <property type="entry name" value="ALPHA/BETA-HYDROLASES SUPERFAMILY PROTEIN"/>
    <property type="match status" value="1"/>
</dbReference>
<feature type="domain" description="AB hydrolase-1" evidence="1">
    <location>
        <begin position="48"/>
        <end position="265"/>
    </location>
</feature>
<evidence type="ECO:0000313" key="3">
    <source>
        <dbReference type="Proteomes" id="UP000609531"/>
    </source>
</evidence>
<keyword evidence="2" id="KW-0378">Hydrolase</keyword>
<dbReference type="InterPro" id="IPR000073">
    <property type="entry name" value="AB_hydrolase_1"/>
</dbReference>
<protein>
    <submittedName>
        <fullName evidence="2">Alpha/beta hydrolase</fullName>
    </submittedName>
</protein>
<accession>A0A934ITN0</accession>
<dbReference type="InterPro" id="IPR029058">
    <property type="entry name" value="AB_hydrolase_fold"/>
</dbReference>
<dbReference type="Proteomes" id="UP000609531">
    <property type="component" value="Unassembled WGS sequence"/>
</dbReference>